<dbReference type="Proteomes" id="UP001317322">
    <property type="component" value="Chromosome"/>
</dbReference>
<reference evidence="2 3" key="1">
    <citation type="submission" date="2022-07" db="EMBL/GenBank/DDBJ databases">
        <title>Novel species in genus cellulomonas.</title>
        <authorList>
            <person name="Ye L."/>
        </authorList>
    </citation>
    <scope>NUCLEOTIDE SEQUENCE [LARGE SCALE GENOMIC DNA]</scope>
    <source>
        <strain evidence="3">zg-Y908</strain>
    </source>
</reference>
<protein>
    <recommendedName>
        <fullName evidence="4">Pyridoxamine 5'-phosphate oxidase putative domain-containing protein</fullName>
    </recommendedName>
</protein>
<gene>
    <name evidence="2" type="ORF">NP075_02135</name>
</gene>
<organism evidence="2 3">
    <name type="scientific">Cellulomonas wangsupingiae</name>
    <dbReference type="NCBI Taxonomy" id="2968085"/>
    <lineage>
        <taxon>Bacteria</taxon>
        <taxon>Bacillati</taxon>
        <taxon>Actinomycetota</taxon>
        <taxon>Actinomycetes</taxon>
        <taxon>Micrococcales</taxon>
        <taxon>Cellulomonadaceae</taxon>
        <taxon>Cellulomonas</taxon>
    </lineage>
</organism>
<evidence type="ECO:0000313" key="2">
    <source>
        <dbReference type="EMBL" id="UUI65565.1"/>
    </source>
</evidence>
<name>A0ABY5K6G4_9CELL</name>
<keyword evidence="3" id="KW-1185">Reference proteome</keyword>
<feature type="region of interest" description="Disordered" evidence="1">
    <location>
        <begin position="28"/>
        <end position="51"/>
    </location>
</feature>
<feature type="compositionally biased region" description="Polar residues" evidence="1">
    <location>
        <begin position="33"/>
        <end position="51"/>
    </location>
</feature>
<evidence type="ECO:0000256" key="1">
    <source>
        <dbReference type="SAM" id="MobiDB-lite"/>
    </source>
</evidence>
<accession>A0ABY5K6G4</accession>
<evidence type="ECO:0008006" key="4">
    <source>
        <dbReference type="Google" id="ProtNLM"/>
    </source>
</evidence>
<dbReference type="EMBL" id="CP101989">
    <property type="protein sequence ID" value="UUI65565.1"/>
    <property type="molecule type" value="Genomic_DNA"/>
</dbReference>
<dbReference type="RefSeq" id="WP_227564860.1">
    <property type="nucleotide sequence ID" value="NZ_CP101989.1"/>
</dbReference>
<sequence>MSQDDARAFVDASTQDARRSGWIAVVFTPPTRSPGSSATRWSAGSTGCTSD</sequence>
<evidence type="ECO:0000313" key="3">
    <source>
        <dbReference type="Proteomes" id="UP001317322"/>
    </source>
</evidence>
<proteinExistence type="predicted"/>